<dbReference type="InterPro" id="IPR036388">
    <property type="entry name" value="WH-like_DNA-bd_sf"/>
</dbReference>
<dbReference type="Gene3D" id="1.10.10.630">
    <property type="entry name" value="DnaD domain-like"/>
    <property type="match status" value="1"/>
</dbReference>
<evidence type="ECO:0000259" key="2">
    <source>
        <dbReference type="Pfam" id="PF07261"/>
    </source>
</evidence>
<dbReference type="EMBL" id="NOKQ01000134">
    <property type="protein sequence ID" value="OZS79415.1"/>
    <property type="molecule type" value="Genomic_DNA"/>
</dbReference>
<reference evidence="4 5" key="1">
    <citation type="submission" date="2017-07" db="EMBL/GenBank/DDBJ databases">
        <title>Tetzosporium hominis gen.nov. sp.nov.</title>
        <authorList>
            <person name="Tetz G."/>
            <person name="Tetz V."/>
        </authorList>
    </citation>
    <scope>NUCLEOTIDE SEQUENCE [LARGE SCALE GENOMIC DNA]</scope>
    <source>
        <strain evidence="4 5">VT-49</strain>
    </source>
</reference>
<organism evidence="4 5">
    <name type="scientific">Tetzosporium hominis</name>
    <dbReference type="NCBI Taxonomy" id="2020506"/>
    <lineage>
        <taxon>Bacteria</taxon>
        <taxon>Bacillati</taxon>
        <taxon>Bacillota</taxon>
        <taxon>Bacilli</taxon>
        <taxon>Bacillales</taxon>
        <taxon>Caryophanaceae</taxon>
        <taxon>Tetzosporium</taxon>
    </lineage>
</organism>
<feature type="domain" description="DnaB/C C-terminal" evidence="2">
    <location>
        <begin position="131"/>
        <end position="203"/>
    </location>
</feature>
<evidence type="ECO:0000256" key="1">
    <source>
        <dbReference type="ARBA" id="ARBA00093462"/>
    </source>
</evidence>
<dbReference type="AlphaFoldDB" id="A0A264W787"/>
<evidence type="ECO:0000313" key="5">
    <source>
        <dbReference type="Proteomes" id="UP000217065"/>
    </source>
</evidence>
<dbReference type="SUPFAM" id="SSF46785">
    <property type="entry name" value="Winged helix' DNA-binding domain"/>
    <property type="match status" value="1"/>
</dbReference>
<dbReference type="InterPro" id="IPR053162">
    <property type="entry name" value="DnaD"/>
</dbReference>
<dbReference type="Pfam" id="PF21984">
    <property type="entry name" value="DnaD_N"/>
    <property type="match status" value="1"/>
</dbReference>
<accession>A0A264W787</accession>
<gene>
    <name evidence="4" type="ORF">CF394_03050</name>
</gene>
<comment type="similarity">
    <text evidence="1">Belongs to the DnaB/DnaD family.</text>
</comment>
<dbReference type="Proteomes" id="UP000217065">
    <property type="component" value="Unassembled WGS sequence"/>
</dbReference>
<name>A0A264W787_9BACL</name>
<proteinExistence type="inferred from homology"/>
<dbReference type="InterPro" id="IPR036390">
    <property type="entry name" value="WH_DNA-bd_sf"/>
</dbReference>
<dbReference type="NCBIfam" id="TIGR01446">
    <property type="entry name" value="DnaD_dom"/>
    <property type="match status" value="1"/>
</dbReference>
<dbReference type="PANTHER" id="PTHR37293:SF6">
    <property type="entry name" value="DNA REPLICATION PROTEIN DNAD"/>
    <property type="match status" value="1"/>
</dbReference>
<dbReference type="InterPro" id="IPR006343">
    <property type="entry name" value="DnaB/C_C"/>
</dbReference>
<dbReference type="PANTHER" id="PTHR37293">
    <property type="entry name" value="PHAGE REPLICATION PROTEIN-RELATED"/>
    <property type="match status" value="1"/>
</dbReference>
<dbReference type="Pfam" id="PF07261">
    <property type="entry name" value="DnaB_2"/>
    <property type="match status" value="1"/>
</dbReference>
<evidence type="ECO:0000259" key="3">
    <source>
        <dbReference type="Pfam" id="PF21984"/>
    </source>
</evidence>
<dbReference type="InterPro" id="IPR034829">
    <property type="entry name" value="DnaD-like_sf"/>
</dbReference>
<dbReference type="SUPFAM" id="SSF158499">
    <property type="entry name" value="DnaD domain-like"/>
    <property type="match status" value="1"/>
</dbReference>
<keyword evidence="5" id="KW-1185">Reference proteome</keyword>
<evidence type="ECO:0000313" key="4">
    <source>
        <dbReference type="EMBL" id="OZS79415.1"/>
    </source>
</evidence>
<comment type="caution">
    <text evidence="4">The sequence shown here is derived from an EMBL/GenBank/DDBJ whole genome shotgun (WGS) entry which is preliminary data.</text>
</comment>
<dbReference type="RefSeq" id="WP_094941796.1">
    <property type="nucleotide sequence ID" value="NZ_NOKQ01000134.1"/>
</dbReference>
<dbReference type="Gene3D" id="1.10.10.10">
    <property type="entry name" value="Winged helix-like DNA-binding domain superfamily/Winged helix DNA-binding domain"/>
    <property type="match status" value="1"/>
</dbReference>
<sequence length="235" mass="27837">MEFPSSRLEQWIKQGNVTISQLFFTHYRALQLTDQEAMVVLQLVSFQQNQIDFPTPREIADRMEISDQQVAAILQRLMQRGFLLIEQSKSGAMVEEKYVLYQLWERLIDCMEQLKMEQSVATKDQLSGQLFRTFEDEFGRVFTPLEYETISKWLDEDGHSPEVIRQALVEAVLAEKKSLKYIDRILFEWKKKNLVTLEAIRKHSEGFHKYTVKAPVQKSESTTRMPFYNWLEERE</sequence>
<protein>
    <submittedName>
        <fullName evidence="4">Uncharacterized protein</fullName>
    </submittedName>
</protein>
<feature type="domain" description="DnaD N-terminal" evidence="3">
    <location>
        <begin position="19"/>
        <end position="115"/>
    </location>
</feature>
<dbReference type="InterPro" id="IPR053843">
    <property type="entry name" value="DnaD_N"/>
</dbReference>
<dbReference type="OrthoDB" id="9770238at2"/>